<evidence type="ECO:0000256" key="4">
    <source>
        <dbReference type="ARBA" id="ARBA00023163"/>
    </source>
</evidence>
<organism evidence="6 7">
    <name type="scientific">Thioalkalicoccus limnaeus</name>
    <dbReference type="NCBI Taxonomy" id="120681"/>
    <lineage>
        <taxon>Bacteria</taxon>
        <taxon>Pseudomonadati</taxon>
        <taxon>Pseudomonadota</taxon>
        <taxon>Gammaproteobacteria</taxon>
        <taxon>Chromatiales</taxon>
        <taxon>Chromatiaceae</taxon>
        <taxon>Thioalkalicoccus</taxon>
    </lineage>
</organism>
<comment type="similarity">
    <text evidence="1">Belongs to the LysR transcriptional regulatory family.</text>
</comment>
<dbReference type="Pfam" id="PF03466">
    <property type="entry name" value="LysR_substrate"/>
    <property type="match status" value="1"/>
</dbReference>
<evidence type="ECO:0000256" key="3">
    <source>
        <dbReference type="ARBA" id="ARBA00023125"/>
    </source>
</evidence>
<dbReference type="InterPro" id="IPR036388">
    <property type="entry name" value="WH-like_DNA-bd_sf"/>
</dbReference>
<evidence type="ECO:0000256" key="2">
    <source>
        <dbReference type="ARBA" id="ARBA00023015"/>
    </source>
</evidence>
<dbReference type="PROSITE" id="PS50931">
    <property type="entry name" value="HTH_LYSR"/>
    <property type="match status" value="1"/>
</dbReference>
<dbReference type="SUPFAM" id="SSF53850">
    <property type="entry name" value="Periplasmic binding protein-like II"/>
    <property type="match status" value="1"/>
</dbReference>
<sequence>MELRQLRSLVTLVEARFSVSRAAERLHLVQSAVTQHLKQLEAEVGTGLFVRQGKRLIGLTEVGEQVLRHAHEALRQTGNILAVGRDHVADEQGVLRLGATHTQARYVLPPVIRRFVAAYPAVSMQIHQGTPGQLVEMVLRDLVDLAICTEALGEDAGLRAVPCFRWNRGLIAPQGHPLLERELLSLDALCDYPLVTYVFGFTGHGSLSETFAKAGLQPNLVLSAADTDVIKTYVREGLGVGIIATLAYQPDEDRDLGIRDLSELFPWEVTKIAYARDKYLRRFHRRFIDLFKAETAALGAGTIGQGVQHGPAEWDILTHS</sequence>
<dbReference type="InterPro" id="IPR000847">
    <property type="entry name" value="LysR_HTH_N"/>
</dbReference>
<accession>A0ABV4BH65</accession>
<gene>
    <name evidence="6" type="ORF">ABC977_15840</name>
</gene>
<keyword evidence="4" id="KW-0804">Transcription</keyword>
<keyword evidence="3" id="KW-0238">DNA-binding</keyword>
<evidence type="ECO:0000259" key="5">
    <source>
        <dbReference type="PROSITE" id="PS50931"/>
    </source>
</evidence>
<dbReference type="PRINTS" id="PR00039">
    <property type="entry name" value="HTHLYSR"/>
</dbReference>
<dbReference type="PANTHER" id="PTHR30126:SF6">
    <property type="entry name" value="HTH-TYPE TRANSCRIPTIONAL REGULATOR CYSB-RELATED"/>
    <property type="match status" value="1"/>
</dbReference>
<feature type="domain" description="HTH lysR-type" evidence="5">
    <location>
        <begin position="1"/>
        <end position="59"/>
    </location>
</feature>
<keyword evidence="7" id="KW-1185">Reference proteome</keyword>
<dbReference type="SUPFAM" id="SSF46785">
    <property type="entry name" value="Winged helix' DNA-binding domain"/>
    <property type="match status" value="1"/>
</dbReference>
<proteinExistence type="inferred from homology"/>
<evidence type="ECO:0000256" key="1">
    <source>
        <dbReference type="ARBA" id="ARBA00009437"/>
    </source>
</evidence>
<dbReference type="InterPro" id="IPR036390">
    <property type="entry name" value="WH_DNA-bd_sf"/>
</dbReference>
<comment type="caution">
    <text evidence="6">The sequence shown here is derived from an EMBL/GenBank/DDBJ whole genome shotgun (WGS) entry which is preliminary data.</text>
</comment>
<dbReference type="Gene3D" id="1.10.10.10">
    <property type="entry name" value="Winged helix-like DNA-binding domain superfamily/Winged helix DNA-binding domain"/>
    <property type="match status" value="1"/>
</dbReference>
<dbReference type="Pfam" id="PF00126">
    <property type="entry name" value="HTH_1"/>
    <property type="match status" value="1"/>
</dbReference>
<reference evidence="6 7" key="1">
    <citation type="submission" date="2024-05" db="EMBL/GenBank/DDBJ databases">
        <title>Genome Sequence and Characterization of the New Strain Purple Sulfur Bacterium of Genus Thioalkalicoccus.</title>
        <authorList>
            <person name="Bryantseva I.A."/>
            <person name="Kyndt J.A."/>
            <person name="Imhoff J.F."/>
        </authorList>
    </citation>
    <scope>NUCLEOTIDE SEQUENCE [LARGE SCALE GENOMIC DNA]</scope>
    <source>
        <strain evidence="6 7">Um2</strain>
    </source>
</reference>
<dbReference type="PANTHER" id="PTHR30126">
    <property type="entry name" value="HTH-TYPE TRANSCRIPTIONAL REGULATOR"/>
    <property type="match status" value="1"/>
</dbReference>
<dbReference type="RefSeq" id="WP_369668262.1">
    <property type="nucleotide sequence ID" value="NZ_JBDKXB010000031.1"/>
</dbReference>
<dbReference type="Proteomes" id="UP001564408">
    <property type="component" value="Unassembled WGS sequence"/>
</dbReference>
<dbReference type="InterPro" id="IPR005119">
    <property type="entry name" value="LysR_subst-bd"/>
</dbReference>
<keyword evidence="2" id="KW-0805">Transcription regulation</keyword>
<name>A0ABV4BH65_9GAMM</name>
<protein>
    <submittedName>
        <fullName evidence="6">LysR substrate-binding domain-containing protein</fullName>
    </submittedName>
</protein>
<evidence type="ECO:0000313" key="7">
    <source>
        <dbReference type="Proteomes" id="UP001564408"/>
    </source>
</evidence>
<dbReference type="Gene3D" id="3.40.190.10">
    <property type="entry name" value="Periplasmic binding protein-like II"/>
    <property type="match status" value="2"/>
</dbReference>
<dbReference type="EMBL" id="JBDKXB010000031">
    <property type="protein sequence ID" value="MEY6433876.1"/>
    <property type="molecule type" value="Genomic_DNA"/>
</dbReference>
<evidence type="ECO:0000313" key="6">
    <source>
        <dbReference type="EMBL" id="MEY6433876.1"/>
    </source>
</evidence>